<keyword evidence="1" id="KW-0812">Transmembrane</keyword>
<dbReference type="InterPro" id="IPR058729">
    <property type="entry name" value="Beta-barrel_RND-rel"/>
</dbReference>
<comment type="caution">
    <text evidence="3">The sequence shown here is derived from an EMBL/GenBank/DDBJ whole genome shotgun (WGS) entry which is preliminary data.</text>
</comment>
<reference evidence="3" key="1">
    <citation type="journal article" date="2021" name="PeerJ">
        <title>Extensive microbial diversity within the chicken gut microbiome revealed by metagenomics and culture.</title>
        <authorList>
            <person name="Gilroy R."/>
            <person name="Ravi A."/>
            <person name="Getino M."/>
            <person name="Pursley I."/>
            <person name="Horton D.L."/>
            <person name="Alikhan N.F."/>
            <person name="Baker D."/>
            <person name="Gharbi K."/>
            <person name="Hall N."/>
            <person name="Watson M."/>
            <person name="Adriaenssens E.M."/>
            <person name="Foster-Nyarko E."/>
            <person name="Jarju S."/>
            <person name="Secka A."/>
            <person name="Antonio M."/>
            <person name="Oren A."/>
            <person name="Chaudhuri R.R."/>
            <person name="La Ragione R."/>
            <person name="Hildebrand F."/>
            <person name="Pallen M.J."/>
        </authorList>
    </citation>
    <scope>NUCLEOTIDE SEQUENCE</scope>
    <source>
        <strain evidence="3">ChiSjej3B21-8574</strain>
    </source>
</reference>
<name>A0A9D2PII7_9FIRM</name>
<sequence>MAGKRQQKRRIRWNIGMIVFLVIFIYVMINIISYFTKEKLTVYRVTKDEMTTTFSLTGIALRDESLLKASQNGYITYYVEEGKRVKKKGTLYILDKDGKVQETFADQAQALRGKGETLDNEEVQKKISEFYSIYSDSQFSDVYDLKYDLKNTILNLSENSIQEVIDAVSKKLGEDAFSTETSPASGAVAFYSDSFDGKSADDITESDFDQGTYRVTRYNSSDQVKKNNVVCRVAKSENWTVVVPLDKSQYDLLKDQDSVTVKFQADQKTAAAELEVKKKGNSYYGYLSLDDYVAQYLDVRYLDIDITLDSHEGLKIPNSAIVKKKFYQVPLEYISKGNDGQEEGFSVRITDDNGEVKVEQKDYTIYSRTEKYCYLDPEEVGENVVLQSMDSNDTYLVEKMKTLEGVYCTNQGYADFRVIQKTAQKDGYSIVEEGTSHGISLYDFIVLDSSTIDENQIIY</sequence>
<keyword evidence="1" id="KW-1133">Transmembrane helix</keyword>
<organism evidence="3 4">
    <name type="scientific">Candidatus Anaerostipes avistercoris</name>
    <dbReference type="NCBI Taxonomy" id="2838462"/>
    <lineage>
        <taxon>Bacteria</taxon>
        <taxon>Bacillati</taxon>
        <taxon>Bacillota</taxon>
        <taxon>Clostridia</taxon>
        <taxon>Lachnospirales</taxon>
        <taxon>Lachnospiraceae</taxon>
        <taxon>Anaerostipes</taxon>
    </lineage>
</organism>
<dbReference type="EMBL" id="DWWD01000046">
    <property type="protein sequence ID" value="HJC51347.1"/>
    <property type="molecule type" value="Genomic_DNA"/>
</dbReference>
<evidence type="ECO:0000256" key="1">
    <source>
        <dbReference type="SAM" id="Phobius"/>
    </source>
</evidence>
<proteinExistence type="predicted"/>
<reference evidence="3" key="2">
    <citation type="submission" date="2021-04" db="EMBL/GenBank/DDBJ databases">
        <authorList>
            <person name="Gilroy R."/>
        </authorList>
    </citation>
    <scope>NUCLEOTIDE SEQUENCE</scope>
    <source>
        <strain evidence="3">ChiSjej3B21-8574</strain>
    </source>
</reference>
<protein>
    <recommendedName>
        <fullName evidence="2">RND related beta-barrel domain-containing protein</fullName>
    </recommendedName>
</protein>
<dbReference type="AlphaFoldDB" id="A0A9D2PII7"/>
<accession>A0A9D2PII7</accession>
<dbReference type="Proteomes" id="UP000823904">
    <property type="component" value="Unassembled WGS sequence"/>
</dbReference>
<evidence type="ECO:0000259" key="2">
    <source>
        <dbReference type="Pfam" id="PF26011"/>
    </source>
</evidence>
<keyword evidence="1" id="KW-0472">Membrane</keyword>
<evidence type="ECO:0000313" key="3">
    <source>
        <dbReference type="EMBL" id="HJC51347.1"/>
    </source>
</evidence>
<feature type="domain" description="RND related beta-barrel" evidence="2">
    <location>
        <begin position="239"/>
        <end position="308"/>
    </location>
</feature>
<gene>
    <name evidence="3" type="ORF">H9754_12410</name>
</gene>
<feature type="transmembrane region" description="Helical" evidence="1">
    <location>
        <begin position="12"/>
        <end position="35"/>
    </location>
</feature>
<dbReference type="Pfam" id="PF26011">
    <property type="entry name" value="Beta-barrel_RND_rel"/>
    <property type="match status" value="1"/>
</dbReference>
<evidence type="ECO:0000313" key="4">
    <source>
        <dbReference type="Proteomes" id="UP000823904"/>
    </source>
</evidence>